<dbReference type="InterPro" id="IPR016047">
    <property type="entry name" value="M23ase_b-sheet_dom"/>
</dbReference>
<dbReference type="SMART" id="SM00047">
    <property type="entry name" value="LYZ2"/>
    <property type="match status" value="1"/>
</dbReference>
<dbReference type="AlphaFoldDB" id="A0A1M6SLF5"/>
<sequence>MKMKSLIIGLALLCLPLWLQAQTEDREYWVERYLSVSYPLKNIKVNSPYGARKDPFTGQKSTHSGLDLQAYYEEVYAMFDGEVVKTGSDNRSGVFVTIRHGDYTVSYCHLSKVAVSEGDQLLAGEVVGVTGNSGRSTGAHLHITCRYKGQMTDPYTLLLYIRQVRGEAFAALLGDVDSLSRSSRSEFLAQYAPAAMEQQQRYGIPASVTLAQMAFESDWGRSALARKGNNYFGIKCSPQWLAEGRPYSLHDDDKPKEKFCNYATVEESIDHHSRLLMTDRYKRCRSYSSTDYHHWLVALKAAGYATAKDYVQLCEQLIRKYQLFRYDRMAIQQKQEVNSLLLSQSCRRASGCSHQPP</sequence>
<accession>A0A1M6SLF5</accession>
<feature type="signal peptide" evidence="2">
    <location>
        <begin position="1"/>
        <end position="21"/>
    </location>
</feature>
<dbReference type="InterPro" id="IPR002901">
    <property type="entry name" value="MGlyc_endo_b_GlcNAc-like_dom"/>
</dbReference>
<dbReference type="InterPro" id="IPR051056">
    <property type="entry name" value="Glycosyl_Hydrolase_73"/>
</dbReference>
<dbReference type="RefSeq" id="WP_073205374.1">
    <property type="nucleotide sequence ID" value="NZ_FRBD01000003.1"/>
</dbReference>
<dbReference type="Pfam" id="PF01832">
    <property type="entry name" value="Glucosaminidase"/>
    <property type="match status" value="1"/>
</dbReference>
<gene>
    <name evidence="4" type="ORF">SAMN05216463_103252</name>
</gene>
<reference evidence="4 5" key="1">
    <citation type="submission" date="2016-11" db="EMBL/GenBank/DDBJ databases">
        <authorList>
            <person name="Jaros S."/>
            <person name="Januszkiewicz K."/>
            <person name="Wedrychowicz H."/>
        </authorList>
    </citation>
    <scope>NUCLEOTIDE SEQUENCE [LARGE SCALE GENOMIC DNA]</scope>
    <source>
        <strain evidence="4 5">KHT3</strain>
    </source>
</reference>
<dbReference type="CDD" id="cd12797">
    <property type="entry name" value="M23_peptidase"/>
    <property type="match status" value="1"/>
</dbReference>
<dbReference type="InterPro" id="IPR011055">
    <property type="entry name" value="Dup_hybrid_motif"/>
</dbReference>
<keyword evidence="2" id="KW-0732">Signal</keyword>
<evidence type="ECO:0000256" key="1">
    <source>
        <dbReference type="ARBA" id="ARBA00022801"/>
    </source>
</evidence>
<dbReference type="Proteomes" id="UP000184130">
    <property type="component" value="Unassembled WGS sequence"/>
</dbReference>
<dbReference type="Gene3D" id="2.70.70.10">
    <property type="entry name" value="Glucose Permease (Domain IIA)"/>
    <property type="match status" value="1"/>
</dbReference>
<dbReference type="GO" id="GO:0004040">
    <property type="term" value="F:amidase activity"/>
    <property type="evidence" value="ECO:0007669"/>
    <property type="project" value="InterPro"/>
</dbReference>
<evidence type="ECO:0000313" key="4">
    <source>
        <dbReference type="EMBL" id="SHK45562.1"/>
    </source>
</evidence>
<evidence type="ECO:0000313" key="5">
    <source>
        <dbReference type="Proteomes" id="UP000184130"/>
    </source>
</evidence>
<dbReference type="EMBL" id="FRBD01000003">
    <property type="protein sequence ID" value="SHK45562.1"/>
    <property type="molecule type" value="Genomic_DNA"/>
</dbReference>
<dbReference type="PANTHER" id="PTHR33308:SF9">
    <property type="entry name" value="PEPTIDOGLYCAN HYDROLASE FLGJ"/>
    <property type="match status" value="1"/>
</dbReference>
<dbReference type="PANTHER" id="PTHR33308">
    <property type="entry name" value="PEPTIDOGLYCAN HYDROLASE FLGJ"/>
    <property type="match status" value="1"/>
</dbReference>
<organism evidence="4 5">
    <name type="scientific">Xylanibacter ruminicola</name>
    <name type="common">Prevotella ruminicola</name>
    <dbReference type="NCBI Taxonomy" id="839"/>
    <lineage>
        <taxon>Bacteria</taxon>
        <taxon>Pseudomonadati</taxon>
        <taxon>Bacteroidota</taxon>
        <taxon>Bacteroidia</taxon>
        <taxon>Bacteroidales</taxon>
        <taxon>Prevotellaceae</taxon>
        <taxon>Xylanibacter</taxon>
    </lineage>
</organism>
<dbReference type="Gene3D" id="1.10.530.10">
    <property type="match status" value="1"/>
</dbReference>
<dbReference type="OrthoDB" id="9810477at2"/>
<feature type="chain" id="PRO_5012997400" evidence="2">
    <location>
        <begin position="22"/>
        <end position="357"/>
    </location>
</feature>
<name>A0A1M6SLF5_XYLRU</name>
<evidence type="ECO:0000256" key="2">
    <source>
        <dbReference type="SAM" id="SignalP"/>
    </source>
</evidence>
<feature type="domain" description="Mannosyl-glycoprotein endo-beta-N-acetylglucosamidase-like" evidence="3">
    <location>
        <begin position="177"/>
        <end position="327"/>
    </location>
</feature>
<proteinExistence type="predicted"/>
<protein>
    <submittedName>
        <fullName evidence="4">Flagellum-specific peptidoglycan hydrolase FlgJ</fullName>
    </submittedName>
</protein>
<keyword evidence="1 4" id="KW-0378">Hydrolase</keyword>
<dbReference type="SUPFAM" id="SSF51261">
    <property type="entry name" value="Duplicated hybrid motif"/>
    <property type="match status" value="1"/>
</dbReference>
<dbReference type="Pfam" id="PF01551">
    <property type="entry name" value="Peptidase_M23"/>
    <property type="match status" value="1"/>
</dbReference>
<evidence type="ECO:0000259" key="3">
    <source>
        <dbReference type="SMART" id="SM00047"/>
    </source>
</evidence>